<sequence>MSKHVIILLIIMVISAIVVDAFAQSQPFDSHIAIENPADLSKDEARKIYSDLKERMASLYAMSDLAEIRDYQSWEAFNDAPYISATHGQRYVNNYANVRAINYAILAEGEELPVGSVLAKDSITVTGDGRIFPGAMFGMEKLAEGASPQTADWRYFMVIPDGSIVGDTTGDNPDLMTYCHECHLAVEDRDFTFFVPEDYRIQK</sequence>
<accession>A0A0M6ZV21</accession>
<reference evidence="3" key="1">
    <citation type="submission" date="2015-07" db="EMBL/GenBank/DDBJ databases">
        <authorList>
            <person name="Rodrigo-Torres Lidia"/>
            <person name="Arahal R.David."/>
        </authorList>
    </citation>
    <scope>NUCLEOTIDE SEQUENCE [LARGE SCALE GENOMIC DNA]</scope>
    <source>
        <strain evidence="3">CECT 5096</strain>
    </source>
</reference>
<dbReference type="OrthoDB" id="34396at2"/>
<feature type="domain" description="Cytochrome P460" evidence="1">
    <location>
        <begin position="69"/>
        <end position="193"/>
    </location>
</feature>
<dbReference type="GeneID" id="97668341"/>
<dbReference type="CDD" id="cd20716">
    <property type="entry name" value="cyt_P460_fam"/>
    <property type="match status" value="1"/>
</dbReference>
<proteinExistence type="predicted"/>
<dbReference type="Proteomes" id="UP000049983">
    <property type="component" value="Unassembled WGS sequence"/>
</dbReference>
<organism evidence="2 3">
    <name type="scientific">Roseibium album</name>
    <dbReference type="NCBI Taxonomy" id="311410"/>
    <lineage>
        <taxon>Bacteria</taxon>
        <taxon>Pseudomonadati</taxon>
        <taxon>Pseudomonadota</taxon>
        <taxon>Alphaproteobacteria</taxon>
        <taxon>Hyphomicrobiales</taxon>
        <taxon>Stappiaceae</taxon>
        <taxon>Roseibium</taxon>
    </lineage>
</organism>
<dbReference type="InterPro" id="IPR032033">
    <property type="entry name" value="Cytochrome_P460"/>
</dbReference>
<gene>
    <name evidence="2" type="ORF">LA5096_00899</name>
</gene>
<dbReference type="RefSeq" id="WP_055114622.1">
    <property type="nucleotide sequence ID" value="NZ_CXWA01000002.1"/>
</dbReference>
<dbReference type="AlphaFoldDB" id="A0A0M6ZV21"/>
<dbReference type="EMBL" id="CXWC01000002">
    <property type="protein sequence ID" value="CTQ65910.1"/>
    <property type="molecule type" value="Genomic_DNA"/>
</dbReference>
<name>A0A0M6ZV21_9HYPH</name>
<evidence type="ECO:0000313" key="2">
    <source>
        <dbReference type="EMBL" id="CTQ65910.1"/>
    </source>
</evidence>
<dbReference type="Pfam" id="PF16694">
    <property type="entry name" value="Cytochrome_P460"/>
    <property type="match status" value="1"/>
</dbReference>
<dbReference type="InterPro" id="IPR038142">
    <property type="entry name" value="Cytochrome_P460_sp"/>
</dbReference>
<evidence type="ECO:0000313" key="3">
    <source>
        <dbReference type="Proteomes" id="UP000049983"/>
    </source>
</evidence>
<protein>
    <recommendedName>
        <fullName evidence="1">Cytochrome P460 domain-containing protein</fullName>
    </recommendedName>
</protein>
<keyword evidence="3" id="KW-1185">Reference proteome</keyword>
<evidence type="ECO:0000259" key="1">
    <source>
        <dbReference type="Pfam" id="PF16694"/>
    </source>
</evidence>
<dbReference type="Gene3D" id="3.50.70.20">
    <property type="entry name" value="Cytochrome P460"/>
    <property type="match status" value="1"/>
</dbReference>